<gene>
    <name evidence="7 8" type="primary">atpH</name>
    <name evidence="8" type="ORF">COV60_00515</name>
</gene>
<keyword evidence="4 7" id="KW-0406">Ion transport</keyword>
<comment type="caution">
    <text evidence="8">The sequence shown here is derived from an EMBL/GenBank/DDBJ whole genome shotgun (WGS) entry which is preliminary data.</text>
</comment>
<sequence>MAKLLPKQYAKILFELTDGKSGEALEQSVQSFVAFLMRERALSKKTYLMNAFREYAKLQEGIQKIAITSARELSGKMIKEISELFGKKVEVETKIDTSIMGGVIVRSGDTILDASVKTQLQQLQRQLS</sequence>
<comment type="function">
    <text evidence="7">F(1)F(0) ATP synthase produces ATP from ADP in the presence of a proton or sodium gradient. F-type ATPases consist of two structural domains, F(1) containing the extramembraneous catalytic core and F(0) containing the membrane proton channel, linked together by a central stalk and a peripheral stalk. During catalysis, ATP synthesis in the catalytic domain of F(1) is coupled via a rotary mechanism of the central stalk subunits to proton translocation.</text>
</comment>
<keyword evidence="6 7" id="KW-0066">ATP synthesis</keyword>
<comment type="function">
    <text evidence="7">This protein is part of the stalk that links CF(0) to CF(1). It either transmits conformational changes from CF(0) to CF(1) or is implicated in proton conduction.</text>
</comment>
<proteinExistence type="inferred from homology"/>
<dbReference type="PROSITE" id="PS00389">
    <property type="entry name" value="ATPASE_DELTA"/>
    <property type="match status" value="1"/>
</dbReference>
<dbReference type="HAMAP" id="MF_01416">
    <property type="entry name" value="ATP_synth_delta_bact"/>
    <property type="match status" value="1"/>
</dbReference>
<protein>
    <recommendedName>
        <fullName evidence="7">ATP synthase subunit delta</fullName>
    </recommendedName>
    <alternativeName>
        <fullName evidence="7">ATP synthase F(1) sector subunit delta</fullName>
    </alternativeName>
    <alternativeName>
        <fullName evidence="7">F-type ATPase subunit delta</fullName>
        <shortName evidence="7">F-ATPase subunit delta</shortName>
    </alternativeName>
</protein>
<dbReference type="NCBIfam" id="TIGR01145">
    <property type="entry name" value="ATP_synt_delta"/>
    <property type="match status" value="1"/>
</dbReference>
<keyword evidence="2 7" id="KW-0813">Transport</keyword>
<keyword evidence="3 7" id="KW-0375">Hydrogen ion transport</keyword>
<dbReference type="Proteomes" id="UP000229782">
    <property type="component" value="Unassembled WGS sequence"/>
</dbReference>
<evidence type="ECO:0000256" key="7">
    <source>
        <dbReference type="HAMAP-Rule" id="MF_01416"/>
    </source>
</evidence>
<keyword evidence="7" id="KW-1003">Cell membrane</keyword>
<dbReference type="GO" id="GO:0045259">
    <property type="term" value="C:proton-transporting ATP synthase complex"/>
    <property type="evidence" value="ECO:0007669"/>
    <property type="project" value="UniProtKB-KW"/>
</dbReference>
<dbReference type="InterPro" id="IPR020781">
    <property type="entry name" value="ATPase_OSCP/d_CS"/>
</dbReference>
<dbReference type="PANTHER" id="PTHR11910">
    <property type="entry name" value="ATP SYNTHASE DELTA CHAIN"/>
    <property type="match status" value="1"/>
</dbReference>
<evidence type="ECO:0000256" key="3">
    <source>
        <dbReference type="ARBA" id="ARBA00022781"/>
    </source>
</evidence>
<keyword evidence="5 7" id="KW-0472">Membrane</keyword>
<comment type="subcellular location">
    <subcellularLocation>
        <location evidence="7">Cell membrane</location>
        <topology evidence="7">Peripheral membrane protein</topology>
    </subcellularLocation>
    <subcellularLocation>
        <location evidence="1">Membrane</location>
    </subcellularLocation>
</comment>
<evidence type="ECO:0000256" key="6">
    <source>
        <dbReference type="ARBA" id="ARBA00023310"/>
    </source>
</evidence>
<dbReference type="EMBL" id="PCWM01000012">
    <property type="protein sequence ID" value="PIR03382.1"/>
    <property type="molecule type" value="Genomic_DNA"/>
</dbReference>
<evidence type="ECO:0000256" key="5">
    <source>
        <dbReference type="ARBA" id="ARBA00023136"/>
    </source>
</evidence>
<dbReference type="GO" id="GO:0005886">
    <property type="term" value="C:plasma membrane"/>
    <property type="evidence" value="ECO:0007669"/>
    <property type="project" value="UniProtKB-SubCell"/>
</dbReference>
<keyword evidence="7" id="KW-0139">CF(1)</keyword>
<dbReference type="AlphaFoldDB" id="A0A2H0N3B0"/>
<evidence type="ECO:0000256" key="1">
    <source>
        <dbReference type="ARBA" id="ARBA00004370"/>
    </source>
</evidence>
<comment type="similarity">
    <text evidence="7">Belongs to the ATPase delta chain family.</text>
</comment>
<evidence type="ECO:0000313" key="8">
    <source>
        <dbReference type="EMBL" id="PIR03382.1"/>
    </source>
</evidence>
<reference evidence="8 9" key="1">
    <citation type="submission" date="2017-09" db="EMBL/GenBank/DDBJ databases">
        <title>Depth-based differentiation of microbial function through sediment-hosted aquifers and enrichment of novel symbionts in the deep terrestrial subsurface.</title>
        <authorList>
            <person name="Probst A.J."/>
            <person name="Ladd B."/>
            <person name="Jarett J.K."/>
            <person name="Geller-Mcgrath D.E."/>
            <person name="Sieber C.M."/>
            <person name="Emerson J.B."/>
            <person name="Anantharaman K."/>
            <person name="Thomas B.C."/>
            <person name="Malmstrom R."/>
            <person name="Stieglmeier M."/>
            <person name="Klingl A."/>
            <person name="Woyke T."/>
            <person name="Ryan C.M."/>
            <person name="Banfield J.F."/>
        </authorList>
    </citation>
    <scope>NUCLEOTIDE SEQUENCE [LARGE SCALE GENOMIC DNA]</scope>
    <source>
        <strain evidence="8">CG11_big_fil_rev_8_21_14_0_20_43_7</strain>
    </source>
</reference>
<evidence type="ECO:0000256" key="2">
    <source>
        <dbReference type="ARBA" id="ARBA00022448"/>
    </source>
</evidence>
<evidence type="ECO:0000256" key="4">
    <source>
        <dbReference type="ARBA" id="ARBA00023065"/>
    </source>
</evidence>
<evidence type="ECO:0000313" key="9">
    <source>
        <dbReference type="Proteomes" id="UP000229782"/>
    </source>
</evidence>
<organism evidence="8 9">
    <name type="scientific">Candidatus Magasanikbacteria bacterium CG11_big_fil_rev_8_21_14_0_20_43_7</name>
    <dbReference type="NCBI Taxonomy" id="1974654"/>
    <lineage>
        <taxon>Bacteria</taxon>
        <taxon>Candidatus Magasanikiibacteriota</taxon>
    </lineage>
</organism>
<dbReference type="GO" id="GO:0046933">
    <property type="term" value="F:proton-transporting ATP synthase activity, rotational mechanism"/>
    <property type="evidence" value="ECO:0007669"/>
    <property type="project" value="UniProtKB-UniRule"/>
</dbReference>
<dbReference type="Pfam" id="PF00213">
    <property type="entry name" value="OSCP"/>
    <property type="match status" value="1"/>
</dbReference>
<dbReference type="InterPro" id="IPR000711">
    <property type="entry name" value="ATPase_OSCP/dsu"/>
</dbReference>
<accession>A0A2H0N3B0</accession>
<name>A0A2H0N3B0_9BACT</name>